<organism evidence="2">
    <name type="scientific">gut metagenome</name>
    <dbReference type="NCBI Taxonomy" id="749906"/>
    <lineage>
        <taxon>unclassified sequences</taxon>
        <taxon>metagenomes</taxon>
        <taxon>organismal metagenomes</taxon>
    </lineage>
</organism>
<accession>J9GAS4</accession>
<evidence type="ECO:0000256" key="1">
    <source>
        <dbReference type="SAM" id="Phobius"/>
    </source>
</evidence>
<name>J9GAS4_9ZZZZ</name>
<dbReference type="AlphaFoldDB" id="J9GAS4"/>
<keyword evidence="1" id="KW-0472">Membrane</keyword>
<feature type="non-terminal residue" evidence="2">
    <location>
        <position position="55"/>
    </location>
</feature>
<gene>
    <name evidence="2" type="ORF">EVA_13017</name>
</gene>
<comment type="caution">
    <text evidence="2">The sequence shown here is derived from an EMBL/GenBank/DDBJ whole genome shotgun (WGS) entry which is preliminary data.</text>
</comment>
<reference evidence="2" key="1">
    <citation type="journal article" date="2012" name="PLoS ONE">
        <title>Gene sets for utilization of primary and secondary nutrition supplies in the distal gut of endangered iberian lynx.</title>
        <authorList>
            <person name="Alcaide M."/>
            <person name="Messina E."/>
            <person name="Richter M."/>
            <person name="Bargiela R."/>
            <person name="Peplies J."/>
            <person name="Huws S.A."/>
            <person name="Newbold C.J."/>
            <person name="Golyshin P.N."/>
            <person name="Simon M.A."/>
            <person name="Lopez G."/>
            <person name="Yakimov M.M."/>
            <person name="Ferrer M."/>
        </authorList>
    </citation>
    <scope>NUCLEOTIDE SEQUENCE</scope>
</reference>
<feature type="transmembrane region" description="Helical" evidence="1">
    <location>
        <begin position="12"/>
        <end position="30"/>
    </location>
</feature>
<dbReference type="EMBL" id="AMCI01004062">
    <property type="protein sequence ID" value="EJW98877.1"/>
    <property type="molecule type" value="Genomic_DNA"/>
</dbReference>
<proteinExistence type="predicted"/>
<protein>
    <submittedName>
        <fullName evidence="2">Uncharacterized protein</fullName>
    </submittedName>
</protein>
<keyword evidence="1" id="KW-0812">Transmembrane</keyword>
<sequence>MLDDEGEFAISLVKMAVGAVVNVATTYIAAKVTGQKYGMWDGVAAAVAGAANSMP</sequence>
<evidence type="ECO:0000313" key="2">
    <source>
        <dbReference type="EMBL" id="EJW98877.1"/>
    </source>
</evidence>
<keyword evidence="1" id="KW-1133">Transmembrane helix</keyword>